<dbReference type="PANTHER" id="PTHR37379">
    <property type="entry name" value="OS01G0220500 PROTEIN"/>
    <property type="match status" value="1"/>
</dbReference>
<comment type="caution">
    <text evidence="1">The sequence shown here is derived from an EMBL/GenBank/DDBJ whole genome shotgun (WGS) entry which is preliminary data.</text>
</comment>
<evidence type="ECO:0000313" key="1">
    <source>
        <dbReference type="EMBL" id="KAJ6703464.1"/>
    </source>
</evidence>
<evidence type="ECO:0000313" key="2">
    <source>
        <dbReference type="Proteomes" id="UP001151529"/>
    </source>
</evidence>
<accession>A0A9Q0QBC4</accession>
<gene>
    <name evidence="1" type="ORF">OIU85_029415</name>
</gene>
<reference evidence="1" key="1">
    <citation type="submission" date="2022-11" db="EMBL/GenBank/DDBJ databases">
        <authorList>
            <person name="Hyden B.L."/>
            <person name="Feng K."/>
            <person name="Yates T."/>
            <person name="Jawdy S."/>
            <person name="Smart L.B."/>
            <person name="Muchero W."/>
        </authorList>
    </citation>
    <scope>NUCLEOTIDE SEQUENCE</scope>
    <source>
        <tissue evidence="1">Shoot tip</tissue>
    </source>
</reference>
<dbReference type="PANTHER" id="PTHR37379:SF1">
    <property type="entry name" value="OS01G0220500 PROTEIN"/>
    <property type="match status" value="1"/>
</dbReference>
<dbReference type="Proteomes" id="UP001151529">
    <property type="component" value="Chromosome 3"/>
</dbReference>
<name>A0A9Q0QBC4_SALVM</name>
<reference evidence="1" key="2">
    <citation type="journal article" date="2023" name="Int. J. Mol. Sci.">
        <title>De Novo Assembly and Annotation of 11 Diverse Shrub Willow (Salix) Genomes Reveals Novel Gene Organization in Sex-Linked Regions.</title>
        <authorList>
            <person name="Hyden B."/>
            <person name="Feng K."/>
            <person name="Yates T.B."/>
            <person name="Jawdy S."/>
            <person name="Cereghino C."/>
            <person name="Smart L.B."/>
            <person name="Muchero W."/>
        </authorList>
    </citation>
    <scope>NUCLEOTIDE SEQUENCE [LARGE SCALE GENOMIC DNA]</scope>
    <source>
        <tissue evidence="1">Shoot tip</tissue>
    </source>
</reference>
<organism evidence="1 2">
    <name type="scientific">Salix viminalis</name>
    <name type="common">Common osier</name>
    <name type="synonym">Basket willow</name>
    <dbReference type="NCBI Taxonomy" id="40686"/>
    <lineage>
        <taxon>Eukaryota</taxon>
        <taxon>Viridiplantae</taxon>
        <taxon>Streptophyta</taxon>
        <taxon>Embryophyta</taxon>
        <taxon>Tracheophyta</taxon>
        <taxon>Spermatophyta</taxon>
        <taxon>Magnoliopsida</taxon>
        <taxon>eudicotyledons</taxon>
        <taxon>Gunneridae</taxon>
        <taxon>Pentapetalae</taxon>
        <taxon>rosids</taxon>
        <taxon>fabids</taxon>
        <taxon>Malpighiales</taxon>
        <taxon>Salicaceae</taxon>
        <taxon>Saliceae</taxon>
        <taxon>Salix</taxon>
    </lineage>
</organism>
<dbReference type="AlphaFoldDB" id="A0A9Q0QBC4"/>
<evidence type="ECO:0008006" key="3">
    <source>
        <dbReference type="Google" id="ProtNLM"/>
    </source>
</evidence>
<dbReference type="EMBL" id="JAPFFL010000009">
    <property type="protein sequence ID" value="KAJ6703464.1"/>
    <property type="molecule type" value="Genomic_DNA"/>
</dbReference>
<keyword evidence="2" id="KW-1185">Reference proteome</keyword>
<protein>
    <recommendedName>
        <fullName evidence="3">Inhibitor I9 domain-containing protein</fullName>
    </recommendedName>
</protein>
<dbReference type="OrthoDB" id="1537661at2759"/>
<sequence length="172" mass="19938">MGGKESERYFVFMDYDPEYERIRNDRTKRGAYELDMYLSRKHDELLANTLEHGSYKKTISLIIVDGFAVEITEDQANALRSANGVIKFTCKVALSKVKRKSQLTQQSYETAAITWFGNWLQLHSLRSDSILYCYQFYPVLESPAGRKCVFFVDLFYLALRGWNPSSLVPYPS</sequence>
<proteinExistence type="predicted"/>